<feature type="region of interest" description="Disordered" evidence="1">
    <location>
        <begin position="189"/>
        <end position="226"/>
    </location>
</feature>
<evidence type="ECO:0000313" key="2">
    <source>
        <dbReference type="EMBL" id="KAG5460080.1"/>
    </source>
</evidence>
<evidence type="ECO:0000256" key="1">
    <source>
        <dbReference type="SAM" id="MobiDB-lite"/>
    </source>
</evidence>
<protein>
    <submittedName>
        <fullName evidence="2">Uncharacterized protein</fullName>
    </submittedName>
</protein>
<dbReference type="Proteomes" id="UP000673691">
    <property type="component" value="Unassembled WGS sequence"/>
</dbReference>
<accession>A0A8H7ZVD7</accession>
<sequence>MRRRDRLLGVRHACGCWVADSAAAPDPPTGPPPHPLLLRCLVHGRTYRHNRAPPFRPCESAAESPSSRVKAIPAEVLHTVFGNCAGSRERSLIVSTTQPARLPGAENRRVTPRERRPEYPDSRMLFRRPPPILTGGTLQQLQTCDITIWALAGSLWGLEALLRVSFVVSAKIHSARPVGAWKSRGAAVAGERHDDAGPDRLCGTTRRKTGSGNSERVTGRLGRHRSSVQGRSATACRALRAFRRAEARGKKEISPPKWRIPQQALERRTVGTRYHTSARFTETAGCVQTY</sequence>
<gene>
    <name evidence="2" type="ORF">BJ554DRAFT_7917</name>
</gene>
<comment type="caution">
    <text evidence="2">The sequence shown here is derived from an EMBL/GenBank/DDBJ whole genome shotgun (WGS) entry which is preliminary data.</text>
</comment>
<keyword evidence="3" id="KW-1185">Reference proteome</keyword>
<dbReference type="EMBL" id="JAEFCI010005814">
    <property type="protein sequence ID" value="KAG5460080.1"/>
    <property type="molecule type" value="Genomic_DNA"/>
</dbReference>
<dbReference type="AlphaFoldDB" id="A0A8H7ZVD7"/>
<proteinExistence type="predicted"/>
<reference evidence="2 3" key="1">
    <citation type="journal article" name="Sci. Rep.">
        <title>Genome-scale phylogenetic analyses confirm Olpidium as the closest living zoosporic fungus to the non-flagellated, terrestrial fungi.</title>
        <authorList>
            <person name="Chang Y."/>
            <person name="Rochon D."/>
            <person name="Sekimoto S."/>
            <person name="Wang Y."/>
            <person name="Chovatia M."/>
            <person name="Sandor L."/>
            <person name="Salamov A."/>
            <person name="Grigoriev I.V."/>
            <person name="Stajich J.E."/>
            <person name="Spatafora J.W."/>
        </authorList>
    </citation>
    <scope>NUCLEOTIDE SEQUENCE [LARGE SCALE GENOMIC DNA]</scope>
    <source>
        <strain evidence="2">S191</strain>
    </source>
</reference>
<feature type="compositionally biased region" description="Basic and acidic residues" evidence="1">
    <location>
        <begin position="106"/>
        <end position="121"/>
    </location>
</feature>
<evidence type="ECO:0000313" key="3">
    <source>
        <dbReference type="Proteomes" id="UP000673691"/>
    </source>
</evidence>
<name>A0A8H7ZVD7_9FUNG</name>
<feature type="region of interest" description="Disordered" evidence="1">
    <location>
        <begin position="99"/>
        <end position="128"/>
    </location>
</feature>
<organism evidence="2 3">
    <name type="scientific">Olpidium bornovanus</name>
    <dbReference type="NCBI Taxonomy" id="278681"/>
    <lineage>
        <taxon>Eukaryota</taxon>
        <taxon>Fungi</taxon>
        <taxon>Fungi incertae sedis</taxon>
        <taxon>Olpidiomycota</taxon>
        <taxon>Olpidiomycotina</taxon>
        <taxon>Olpidiomycetes</taxon>
        <taxon>Olpidiales</taxon>
        <taxon>Olpidiaceae</taxon>
        <taxon>Olpidium</taxon>
    </lineage>
</organism>